<dbReference type="OrthoDB" id="140537at2"/>
<evidence type="ECO:0000256" key="1">
    <source>
        <dbReference type="SAM" id="MobiDB-lite"/>
    </source>
</evidence>
<name>A0A326U6M5_THEHA</name>
<gene>
    <name evidence="3" type="ORF">EI42_03399</name>
</gene>
<evidence type="ECO:0000256" key="2">
    <source>
        <dbReference type="SAM" id="SignalP"/>
    </source>
</evidence>
<proteinExistence type="predicted"/>
<dbReference type="InterPro" id="IPR015943">
    <property type="entry name" value="WD40/YVTN_repeat-like_dom_sf"/>
</dbReference>
<dbReference type="PANTHER" id="PTHR47199:SF2">
    <property type="entry name" value="PHOTOSYSTEM II STABILITY_ASSEMBLY FACTOR HCF136, CHLOROPLASTIC"/>
    <property type="match status" value="1"/>
</dbReference>
<dbReference type="PROSITE" id="PS51257">
    <property type="entry name" value="PROKAR_LIPOPROTEIN"/>
    <property type="match status" value="1"/>
</dbReference>
<feature type="region of interest" description="Disordered" evidence="1">
    <location>
        <begin position="30"/>
        <end position="72"/>
    </location>
</feature>
<feature type="signal peptide" evidence="2">
    <location>
        <begin position="1"/>
        <end position="25"/>
    </location>
</feature>
<feature type="compositionally biased region" description="Polar residues" evidence="1">
    <location>
        <begin position="54"/>
        <end position="72"/>
    </location>
</feature>
<reference evidence="3 4" key="1">
    <citation type="submission" date="2018-06" db="EMBL/GenBank/DDBJ databases">
        <title>Genomic Encyclopedia of Archaeal and Bacterial Type Strains, Phase II (KMG-II): from individual species to whole genera.</title>
        <authorList>
            <person name="Goeker M."/>
        </authorList>
    </citation>
    <scope>NUCLEOTIDE SEQUENCE [LARGE SCALE GENOMIC DNA]</scope>
    <source>
        <strain evidence="3 4">ATCC BAA-1881</strain>
    </source>
</reference>
<dbReference type="Proteomes" id="UP000248806">
    <property type="component" value="Unassembled WGS sequence"/>
</dbReference>
<evidence type="ECO:0000313" key="4">
    <source>
        <dbReference type="Proteomes" id="UP000248806"/>
    </source>
</evidence>
<accession>A0A326U6M5</accession>
<keyword evidence="4" id="KW-1185">Reference proteome</keyword>
<protein>
    <recommendedName>
        <fullName evidence="5">Photosynthesis system II assembly factor Ycf48/Hcf136-like domain-containing protein</fullName>
    </recommendedName>
</protein>
<dbReference type="SUPFAM" id="SSF110296">
    <property type="entry name" value="Oligoxyloglucan reducing end-specific cellobiohydrolase"/>
    <property type="match status" value="1"/>
</dbReference>
<dbReference type="AlphaFoldDB" id="A0A326U6M5"/>
<organism evidence="3 4">
    <name type="scientific">Thermosporothrix hazakensis</name>
    <dbReference type="NCBI Taxonomy" id="644383"/>
    <lineage>
        <taxon>Bacteria</taxon>
        <taxon>Bacillati</taxon>
        <taxon>Chloroflexota</taxon>
        <taxon>Ktedonobacteria</taxon>
        <taxon>Ktedonobacterales</taxon>
        <taxon>Thermosporotrichaceae</taxon>
        <taxon>Thermosporothrix</taxon>
    </lineage>
</organism>
<dbReference type="Gene3D" id="2.130.10.10">
    <property type="entry name" value="YVTN repeat-like/Quinoprotein amine dehydrogenase"/>
    <property type="match status" value="2"/>
</dbReference>
<feature type="compositionally biased region" description="Low complexity" evidence="1">
    <location>
        <begin position="30"/>
        <end position="53"/>
    </location>
</feature>
<evidence type="ECO:0000313" key="3">
    <source>
        <dbReference type="EMBL" id="PZW28021.1"/>
    </source>
</evidence>
<feature type="chain" id="PRO_5016307840" description="Photosynthesis system II assembly factor Ycf48/Hcf136-like domain-containing protein" evidence="2">
    <location>
        <begin position="26"/>
        <end position="394"/>
    </location>
</feature>
<dbReference type="RefSeq" id="WP_111323764.1">
    <property type="nucleotide sequence ID" value="NZ_BIFX01000003.1"/>
</dbReference>
<comment type="caution">
    <text evidence="3">The sequence shown here is derived from an EMBL/GenBank/DDBJ whole genome shotgun (WGS) entry which is preliminary data.</text>
</comment>
<dbReference type="EMBL" id="QKUF01000011">
    <property type="protein sequence ID" value="PZW28021.1"/>
    <property type="molecule type" value="Genomic_DNA"/>
</dbReference>
<evidence type="ECO:0008006" key="5">
    <source>
        <dbReference type="Google" id="ProtNLM"/>
    </source>
</evidence>
<dbReference type="PANTHER" id="PTHR47199">
    <property type="entry name" value="PHOTOSYSTEM II STABILITY/ASSEMBLY FACTOR HCF136, CHLOROPLASTIC"/>
    <property type="match status" value="1"/>
</dbReference>
<keyword evidence="2" id="KW-0732">Signal</keyword>
<sequence length="394" mass="42488">MYRKKHYASLLKLFALVLLTGLLVACGSTSTTQNAEATGTTTPDKPTETSSTPAQTKTSPTANSSQTTTHDPLTSIRMVDKLNGWALSKQGILKTTDGGQHWQSVTPSNITAHYTGARGAFLDNQNAWVATVQQQNGTITILHTTDGGQHWQNSQIQQQGIESIDMPHFVNANTGWLEVMGSPGAGSQGVYIYHTTDGSQWELLGKSGENGINNGGFKSGISPLNAETFFATTRSTTGNPTDPGLYVSHDGAQSWQQQHLNPPRGNENVQQMGTTPPVFFGNDGFLPVYITNNDGKTFLNLYRSENGGADWMAQSNVEMNASTVFVLDKNHAWASDQQTGKLYYTANGGASWQATEQAPGAFEEMSFVDASNGWAITKSALLHTTDGGKTWQEL</sequence>